<evidence type="ECO:0000256" key="6">
    <source>
        <dbReference type="ARBA" id="ARBA00022729"/>
    </source>
</evidence>
<evidence type="ECO:0000256" key="9">
    <source>
        <dbReference type="ARBA" id="ARBA00022989"/>
    </source>
</evidence>
<evidence type="ECO:0000256" key="3">
    <source>
        <dbReference type="ARBA" id="ARBA00010217"/>
    </source>
</evidence>
<keyword evidence="8" id="KW-0067">ATP-binding</keyword>
<name>A0A438J6W9_VITVI</name>
<evidence type="ECO:0000256" key="1">
    <source>
        <dbReference type="ARBA" id="ARBA00004251"/>
    </source>
</evidence>
<keyword evidence="4" id="KW-1003">Cell membrane</keyword>
<evidence type="ECO:0000256" key="4">
    <source>
        <dbReference type="ARBA" id="ARBA00022475"/>
    </source>
</evidence>
<dbReference type="SUPFAM" id="SSF56112">
    <property type="entry name" value="Protein kinase-like (PK-like)"/>
    <property type="match status" value="1"/>
</dbReference>
<evidence type="ECO:0000256" key="13">
    <source>
        <dbReference type="SAM" id="MobiDB-lite"/>
    </source>
</evidence>
<dbReference type="AlphaFoldDB" id="A0A438J6W9"/>
<dbReference type="FunFam" id="1.10.510.10:FF:000240">
    <property type="entry name" value="Lectin-domain containing receptor kinase A4.3"/>
    <property type="match status" value="1"/>
</dbReference>
<evidence type="ECO:0000313" key="15">
    <source>
        <dbReference type="EMBL" id="RVX04699.1"/>
    </source>
</evidence>
<sequence>MGLGKSLNQSPQGGLEKIGYTSSNGPPGNCYEVLNKYLIRHVLRGQNGGSTTSIILICAVLYIKRKASYVNEDEEFLRIGPRPNTFSSSELQTVTEHFNPANKLGRVDFGLCTRSIMSLNFSVLQGALNDGRVVAVKQLSVASQQGKSQFVAAIAAISAVQHRNLVKLYGCCIEGNRRLLVYEHLENKSLDQALFGKNDLYLDWSIRFNICLGTARGLAYLHEDSRPRTVHRDVKASNILLDAKLCPKISDFGLAKLGYLAPAYAMRGHLTEKADAFGFGVVALEILSGRPKSDNSLDTEKICLLEWAWTLHENNRSLELDPTMTAFDETKASRIIGVALLCTQASPMLRPTMSRVAAMLAGDIDVGIVTAKPSYLTD</sequence>
<evidence type="ECO:0000259" key="14">
    <source>
        <dbReference type="PROSITE" id="PS50011"/>
    </source>
</evidence>
<dbReference type="PANTHER" id="PTHR48006">
    <property type="entry name" value="LEUCINE-RICH REPEAT-CONTAINING PROTEIN DDB_G0281931-RELATED"/>
    <property type="match status" value="1"/>
</dbReference>
<proteinExistence type="inferred from homology"/>
<dbReference type="PANTHER" id="PTHR48006:SF34">
    <property type="entry name" value="OS08G0203700 PROTEIN"/>
    <property type="match status" value="1"/>
</dbReference>
<dbReference type="Gene3D" id="3.30.200.20">
    <property type="entry name" value="Phosphorylase Kinase, domain 1"/>
    <property type="match status" value="1"/>
</dbReference>
<dbReference type="InterPro" id="IPR051824">
    <property type="entry name" value="LRR_Rcpt-Like_S/T_Kinase"/>
</dbReference>
<dbReference type="Proteomes" id="UP000288805">
    <property type="component" value="Unassembled WGS sequence"/>
</dbReference>
<keyword evidence="6" id="KW-0732">Signal</keyword>
<evidence type="ECO:0000256" key="8">
    <source>
        <dbReference type="ARBA" id="ARBA00022840"/>
    </source>
</evidence>
<comment type="similarity">
    <text evidence="3">In the C-terminal section; belongs to the protein kinase superfamily. Ser/Thr protein kinase family.</text>
</comment>
<dbReference type="GO" id="GO:0004672">
    <property type="term" value="F:protein kinase activity"/>
    <property type="evidence" value="ECO:0007669"/>
    <property type="project" value="InterPro"/>
</dbReference>
<comment type="caution">
    <text evidence="15">The sequence shown here is derived from an EMBL/GenBank/DDBJ whole genome shotgun (WGS) entry which is preliminary data.</text>
</comment>
<keyword evidence="5" id="KW-0812">Transmembrane</keyword>
<evidence type="ECO:0000256" key="2">
    <source>
        <dbReference type="ARBA" id="ARBA00008536"/>
    </source>
</evidence>
<dbReference type="InterPro" id="IPR000719">
    <property type="entry name" value="Prot_kinase_dom"/>
</dbReference>
<feature type="compositionally biased region" description="Polar residues" evidence="13">
    <location>
        <begin position="1"/>
        <end position="12"/>
    </location>
</feature>
<comment type="similarity">
    <text evidence="2">In the N-terminal section; belongs to the leguminous lectin family.</text>
</comment>
<keyword evidence="15" id="KW-0418">Kinase</keyword>
<evidence type="ECO:0000256" key="5">
    <source>
        <dbReference type="ARBA" id="ARBA00022692"/>
    </source>
</evidence>
<evidence type="ECO:0000256" key="12">
    <source>
        <dbReference type="ARBA" id="ARBA00023180"/>
    </source>
</evidence>
<evidence type="ECO:0000256" key="7">
    <source>
        <dbReference type="ARBA" id="ARBA00022741"/>
    </source>
</evidence>
<dbReference type="GO" id="GO:0002229">
    <property type="term" value="P:defense response to oomycetes"/>
    <property type="evidence" value="ECO:0007669"/>
    <property type="project" value="UniProtKB-ARBA"/>
</dbReference>
<keyword evidence="9" id="KW-1133">Transmembrane helix</keyword>
<accession>A0A438J6W9</accession>
<evidence type="ECO:0000313" key="16">
    <source>
        <dbReference type="Proteomes" id="UP000288805"/>
    </source>
</evidence>
<keyword evidence="7" id="KW-0547">Nucleotide-binding</keyword>
<feature type="region of interest" description="Disordered" evidence="13">
    <location>
        <begin position="1"/>
        <end position="21"/>
    </location>
</feature>
<dbReference type="GO" id="GO:0005886">
    <property type="term" value="C:plasma membrane"/>
    <property type="evidence" value="ECO:0007669"/>
    <property type="project" value="UniProtKB-SubCell"/>
</dbReference>
<reference evidence="15 16" key="1">
    <citation type="journal article" date="2018" name="PLoS Genet.">
        <title>Population sequencing reveals clonal diversity and ancestral inbreeding in the grapevine cultivar Chardonnay.</title>
        <authorList>
            <person name="Roach M.J."/>
            <person name="Johnson D.L."/>
            <person name="Bohlmann J."/>
            <person name="van Vuuren H.J."/>
            <person name="Jones S.J."/>
            <person name="Pretorius I.S."/>
            <person name="Schmidt S.A."/>
            <person name="Borneman A.R."/>
        </authorList>
    </citation>
    <scope>NUCLEOTIDE SEQUENCE [LARGE SCALE GENOMIC DNA]</scope>
    <source>
        <strain evidence="16">cv. Chardonnay</strain>
        <tissue evidence="15">Leaf</tissue>
    </source>
</reference>
<organism evidence="15 16">
    <name type="scientific">Vitis vinifera</name>
    <name type="common">Grape</name>
    <dbReference type="NCBI Taxonomy" id="29760"/>
    <lineage>
        <taxon>Eukaryota</taxon>
        <taxon>Viridiplantae</taxon>
        <taxon>Streptophyta</taxon>
        <taxon>Embryophyta</taxon>
        <taxon>Tracheophyta</taxon>
        <taxon>Spermatophyta</taxon>
        <taxon>Magnoliopsida</taxon>
        <taxon>eudicotyledons</taxon>
        <taxon>Gunneridae</taxon>
        <taxon>Pentapetalae</taxon>
        <taxon>rosids</taxon>
        <taxon>Vitales</taxon>
        <taxon>Vitaceae</taxon>
        <taxon>Viteae</taxon>
        <taxon>Vitis</taxon>
    </lineage>
</organism>
<evidence type="ECO:0000256" key="11">
    <source>
        <dbReference type="ARBA" id="ARBA00023170"/>
    </source>
</evidence>
<protein>
    <submittedName>
        <fullName evidence="15">Putative LRR receptor-like serine/threonine-protein kinase</fullName>
    </submittedName>
</protein>
<comment type="subcellular location">
    <subcellularLocation>
        <location evidence="1">Cell membrane</location>
        <topology evidence="1">Single-pass type I membrane protein</topology>
    </subcellularLocation>
</comment>
<dbReference type="SMART" id="SM00220">
    <property type="entry name" value="S_TKc"/>
    <property type="match status" value="1"/>
</dbReference>
<keyword evidence="10" id="KW-0472">Membrane</keyword>
<dbReference type="Pfam" id="PF07714">
    <property type="entry name" value="PK_Tyr_Ser-Thr"/>
    <property type="match status" value="1"/>
</dbReference>
<feature type="domain" description="Protein kinase" evidence="14">
    <location>
        <begin position="98"/>
        <end position="360"/>
    </location>
</feature>
<dbReference type="Gene3D" id="1.10.510.10">
    <property type="entry name" value="Transferase(Phosphotransferase) domain 1"/>
    <property type="match status" value="1"/>
</dbReference>
<dbReference type="InterPro" id="IPR011009">
    <property type="entry name" value="Kinase-like_dom_sf"/>
</dbReference>
<dbReference type="InterPro" id="IPR001245">
    <property type="entry name" value="Ser-Thr/Tyr_kinase_cat_dom"/>
</dbReference>
<dbReference type="PROSITE" id="PS50011">
    <property type="entry name" value="PROTEIN_KINASE_DOM"/>
    <property type="match status" value="1"/>
</dbReference>
<keyword evidence="15" id="KW-0808">Transferase</keyword>
<keyword evidence="12" id="KW-0325">Glycoprotein</keyword>
<gene>
    <name evidence="15" type="primary">VvCHDp000680_14</name>
    <name evidence="15" type="ORF">CK203_024985</name>
</gene>
<evidence type="ECO:0000256" key="10">
    <source>
        <dbReference type="ARBA" id="ARBA00023136"/>
    </source>
</evidence>
<dbReference type="GO" id="GO:0005524">
    <property type="term" value="F:ATP binding"/>
    <property type="evidence" value="ECO:0007669"/>
    <property type="project" value="UniProtKB-KW"/>
</dbReference>
<keyword evidence="11 15" id="KW-0675">Receptor</keyword>
<dbReference type="EMBL" id="QGNW01000059">
    <property type="protein sequence ID" value="RVX04699.1"/>
    <property type="molecule type" value="Genomic_DNA"/>
</dbReference>